<protein>
    <recommendedName>
        <fullName evidence="2">DUF4283 domain-containing protein</fullName>
    </recommendedName>
</protein>
<accession>A0A7J6W7X1</accession>
<comment type="caution">
    <text evidence="3">The sequence shown here is derived from an EMBL/GenBank/DDBJ whole genome shotgun (WGS) entry which is preliminary data.</text>
</comment>
<dbReference type="Pfam" id="PF14111">
    <property type="entry name" value="DUF4283"/>
    <property type="match status" value="1"/>
</dbReference>
<dbReference type="PANTHER" id="PTHR31286">
    <property type="entry name" value="GLYCINE-RICH CELL WALL STRUCTURAL PROTEIN 1.8-LIKE"/>
    <property type="match status" value="1"/>
</dbReference>
<proteinExistence type="predicted"/>
<dbReference type="AlphaFoldDB" id="A0A7J6W7X1"/>
<feature type="region of interest" description="Disordered" evidence="1">
    <location>
        <begin position="236"/>
        <end position="260"/>
    </location>
</feature>
<dbReference type="PANTHER" id="PTHR31286:SF60">
    <property type="entry name" value="PROTEIN, PUTATIVE-RELATED"/>
    <property type="match status" value="1"/>
</dbReference>
<dbReference type="InterPro" id="IPR025558">
    <property type="entry name" value="DUF4283"/>
</dbReference>
<evidence type="ECO:0000313" key="3">
    <source>
        <dbReference type="EMBL" id="KAF5192562.1"/>
    </source>
</evidence>
<reference evidence="3 4" key="1">
    <citation type="submission" date="2020-06" db="EMBL/GenBank/DDBJ databases">
        <title>Transcriptomic and genomic resources for Thalictrum thalictroides and T. hernandezii: Facilitating candidate gene discovery in an emerging model plant lineage.</title>
        <authorList>
            <person name="Arias T."/>
            <person name="Riano-Pachon D.M."/>
            <person name="Di Stilio V.S."/>
        </authorList>
    </citation>
    <scope>NUCLEOTIDE SEQUENCE [LARGE SCALE GENOMIC DNA]</scope>
    <source>
        <strain evidence="4">cv. WT478/WT964</strain>
        <tissue evidence="3">Leaves</tissue>
    </source>
</reference>
<evidence type="ECO:0000259" key="2">
    <source>
        <dbReference type="Pfam" id="PF14111"/>
    </source>
</evidence>
<dbReference type="InterPro" id="IPR040256">
    <property type="entry name" value="At4g02000-like"/>
</dbReference>
<dbReference type="OrthoDB" id="1926761at2759"/>
<sequence length="283" mass="31741">MSSEEDFMKVWGGGPWRFDGQVLRLQKWTPDFNPELQRQSNALVWVKFPNLKQQYWEYESLMTIGRTLGAPMGVDRHTLDRHYGYFASVLIDMDLSKSIPDKVLVEVEDGEEFLQEASAEEASRGEIGRGAKDLNGVEIPTTSNVGVQAEPLEQMQTTQKTHNVTASVEEVEIVTNIDHGEYNVMAIVEHESVNAVEVVEPIGTIVPNTPTSQGNRYSPLEGRDDVAENEAGKVMSSWADKAEGESQLNDEDGSWETPKRKGCKYKAANISPHMTRIKGQRWN</sequence>
<organism evidence="3 4">
    <name type="scientific">Thalictrum thalictroides</name>
    <name type="common">Rue-anemone</name>
    <name type="synonym">Anemone thalictroides</name>
    <dbReference type="NCBI Taxonomy" id="46969"/>
    <lineage>
        <taxon>Eukaryota</taxon>
        <taxon>Viridiplantae</taxon>
        <taxon>Streptophyta</taxon>
        <taxon>Embryophyta</taxon>
        <taxon>Tracheophyta</taxon>
        <taxon>Spermatophyta</taxon>
        <taxon>Magnoliopsida</taxon>
        <taxon>Ranunculales</taxon>
        <taxon>Ranunculaceae</taxon>
        <taxon>Thalictroideae</taxon>
        <taxon>Thalictrum</taxon>
    </lineage>
</organism>
<dbReference type="Proteomes" id="UP000554482">
    <property type="component" value="Unassembled WGS sequence"/>
</dbReference>
<gene>
    <name evidence="3" type="ORF">FRX31_017848</name>
</gene>
<dbReference type="EMBL" id="JABWDY010021173">
    <property type="protein sequence ID" value="KAF5192562.1"/>
    <property type="molecule type" value="Genomic_DNA"/>
</dbReference>
<feature type="domain" description="DUF4283" evidence="2">
    <location>
        <begin position="2"/>
        <end position="35"/>
    </location>
</feature>
<evidence type="ECO:0000313" key="4">
    <source>
        <dbReference type="Proteomes" id="UP000554482"/>
    </source>
</evidence>
<evidence type="ECO:0000256" key="1">
    <source>
        <dbReference type="SAM" id="MobiDB-lite"/>
    </source>
</evidence>
<name>A0A7J6W7X1_THATH</name>
<keyword evidence="4" id="KW-1185">Reference proteome</keyword>